<dbReference type="PANTHER" id="PTHR38432">
    <property type="entry name" value="TELA-LIKE PROTEIN SAOUHSC_01408"/>
    <property type="match status" value="1"/>
</dbReference>
<dbReference type="PIRSF" id="PIRSF026508">
    <property type="entry name" value="TelA"/>
    <property type="match status" value="1"/>
</dbReference>
<dbReference type="AlphaFoldDB" id="A0A4V3BA06"/>
<dbReference type="OrthoDB" id="9768858at2"/>
<accession>A0A4V3BA06</accession>
<feature type="coiled-coil region" evidence="3">
    <location>
        <begin position="360"/>
        <end position="387"/>
    </location>
</feature>
<name>A0A4V3BA06_9RHOB</name>
<feature type="region of interest" description="Disordered" evidence="4">
    <location>
        <begin position="1"/>
        <end position="33"/>
    </location>
</feature>
<comment type="caution">
    <text evidence="5">The sequence shown here is derived from an EMBL/GenBank/DDBJ whole genome shotgun (WGS) entry which is preliminary data.</text>
</comment>
<protein>
    <submittedName>
        <fullName evidence="5">Toxic anion resistance protein</fullName>
    </submittedName>
</protein>
<evidence type="ECO:0000256" key="4">
    <source>
        <dbReference type="SAM" id="MobiDB-lite"/>
    </source>
</evidence>
<reference evidence="5 6" key="1">
    <citation type="submission" date="2019-03" db="EMBL/GenBank/DDBJ databases">
        <title>Primorskyibacter sp. SS33 isolated from sediments.</title>
        <authorList>
            <person name="Xunke S."/>
        </authorList>
    </citation>
    <scope>NUCLEOTIDE SEQUENCE [LARGE SCALE GENOMIC DNA]</scope>
    <source>
        <strain evidence="5 6">SS33</strain>
    </source>
</reference>
<evidence type="ECO:0000313" key="6">
    <source>
        <dbReference type="Proteomes" id="UP000295701"/>
    </source>
</evidence>
<dbReference type="Pfam" id="PF05816">
    <property type="entry name" value="TelA"/>
    <property type="match status" value="1"/>
</dbReference>
<comment type="similarity">
    <text evidence="1 2">Belongs to the TelA family.</text>
</comment>
<evidence type="ECO:0000256" key="3">
    <source>
        <dbReference type="SAM" id="Coils"/>
    </source>
</evidence>
<proteinExistence type="inferred from homology"/>
<dbReference type="RefSeq" id="WP_133396233.1">
    <property type="nucleotide sequence ID" value="NZ_SNAA01000005.1"/>
</dbReference>
<feature type="compositionally biased region" description="Low complexity" evidence="4">
    <location>
        <begin position="1"/>
        <end position="16"/>
    </location>
</feature>
<dbReference type="PANTHER" id="PTHR38432:SF1">
    <property type="entry name" value="TELA-LIKE PROTEIN SAOUHSC_01408"/>
    <property type="match status" value="1"/>
</dbReference>
<evidence type="ECO:0000313" key="5">
    <source>
        <dbReference type="EMBL" id="TDL81289.1"/>
    </source>
</evidence>
<gene>
    <name evidence="5" type="ORF">E2L08_06365</name>
</gene>
<sequence length="403" mass="43823">MTDTPGAAPKTATAATAERDSPEVARLATSTLPEPAPELTEFHAATGDTRAAIEKRLAELDMGDSGSIIGFGANAQTELQKISQAMLSDVRNKETGPAGDSLREMVTAIRGFSAQELDIGRKRSWWEKLMGRAAPMARFVARYEDVQTQIDDITAGLLEHEHRLLKDIKALDLLYEKTLDFYDELALYIAAGSEKLRRLDAEDIPAKEAELASQGEDADGVLVAQQLRDLRAARDDLDRRVHDLRLTRQVTMQSLPSIRLVQENDKSLVMKINSTLVNTVPLWETQLAQAVTIQRSEDAADAVAAAGDLTNELLTSNARNLRESNAKIREEMERGVFDIEAVKTANAELIATIEESLQIADEGRAARLAAEADLERLEAELRQTLGAARAGGTAAATSGAPRA</sequence>
<organism evidence="5 6">
    <name type="scientific">Palleronia sediminis</name>
    <dbReference type="NCBI Taxonomy" id="2547833"/>
    <lineage>
        <taxon>Bacteria</taxon>
        <taxon>Pseudomonadati</taxon>
        <taxon>Pseudomonadota</taxon>
        <taxon>Alphaproteobacteria</taxon>
        <taxon>Rhodobacterales</taxon>
        <taxon>Roseobacteraceae</taxon>
        <taxon>Palleronia</taxon>
    </lineage>
</organism>
<keyword evidence="3" id="KW-0175">Coiled coil</keyword>
<dbReference type="Proteomes" id="UP000295701">
    <property type="component" value="Unassembled WGS sequence"/>
</dbReference>
<dbReference type="EMBL" id="SNAA01000005">
    <property type="protein sequence ID" value="TDL81289.1"/>
    <property type="molecule type" value="Genomic_DNA"/>
</dbReference>
<evidence type="ECO:0000256" key="2">
    <source>
        <dbReference type="PIRNR" id="PIRNR026508"/>
    </source>
</evidence>
<keyword evidence="6" id="KW-1185">Reference proteome</keyword>
<dbReference type="InterPro" id="IPR008863">
    <property type="entry name" value="Toxic_anion-R_TelA"/>
</dbReference>
<evidence type="ECO:0000256" key="1">
    <source>
        <dbReference type="ARBA" id="ARBA00005541"/>
    </source>
</evidence>